<dbReference type="EMBL" id="UZAE01000246">
    <property type="protein sequence ID" value="VDN96636.1"/>
    <property type="molecule type" value="Genomic_DNA"/>
</dbReference>
<dbReference type="GO" id="GO:0005524">
    <property type="term" value="F:ATP binding"/>
    <property type="evidence" value="ECO:0007669"/>
    <property type="project" value="UniProtKB-UniRule"/>
</dbReference>
<organism evidence="5">
    <name type="scientific">Rodentolepis nana</name>
    <name type="common">Dwarf tapeworm</name>
    <name type="synonym">Hymenolepis nana</name>
    <dbReference type="NCBI Taxonomy" id="102285"/>
    <lineage>
        <taxon>Eukaryota</taxon>
        <taxon>Metazoa</taxon>
        <taxon>Spiralia</taxon>
        <taxon>Lophotrochozoa</taxon>
        <taxon>Platyhelminthes</taxon>
        <taxon>Cestoda</taxon>
        <taxon>Eucestoda</taxon>
        <taxon>Cyclophyllidea</taxon>
        <taxon>Hymenolepididae</taxon>
        <taxon>Rodentolepis</taxon>
    </lineage>
</organism>
<dbReference type="InterPro" id="IPR017441">
    <property type="entry name" value="Protein_kinase_ATP_BS"/>
</dbReference>
<dbReference type="WBParaSite" id="HNAJ_0000077701-mRNA-1">
    <property type="protein sequence ID" value="HNAJ_0000077701-mRNA-1"/>
    <property type="gene ID" value="HNAJ_0000077701"/>
</dbReference>
<gene>
    <name evidence="3" type="ORF">HNAJ_LOCUS777</name>
</gene>
<evidence type="ECO:0000313" key="3">
    <source>
        <dbReference type="EMBL" id="VDN96636.1"/>
    </source>
</evidence>
<reference evidence="3 4" key="2">
    <citation type="submission" date="2018-11" db="EMBL/GenBank/DDBJ databases">
        <authorList>
            <consortium name="Pathogen Informatics"/>
        </authorList>
    </citation>
    <scope>NUCLEOTIDE SEQUENCE [LARGE SCALE GENOMIC DNA]</scope>
</reference>
<keyword evidence="2" id="KW-1133">Transmembrane helix</keyword>
<evidence type="ECO:0000313" key="5">
    <source>
        <dbReference type="WBParaSite" id="HNAJ_0000077701-mRNA-1"/>
    </source>
</evidence>
<proteinExistence type="predicted"/>
<accession>A0A0R3T1L7</accession>
<keyword evidence="1" id="KW-0067">ATP-binding</keyword>
<dbReference type="Proteomes" id="UP000278807">
    <property type="component" value="Unassembled WGS sequence"/>
</dbReference>
<sequence>MAKRSKISEVNFNKMAGTFLFLACTSLDRAYNSSDMTQTKWINLEKIQGPATKANITLPIRNPTEVHISAINAFGESNHSRRLVKPPLYYHTDKSWKAQDVFTYGAIGLGVLFLLSLLIALIALKRRRSFSKGTKSPFLINFSRGRGVNGGNIRLYNGSLQDNSLAATKTTSLSGPAFDFLSSVEPAWSQEVNSLYGAGVAISGDADEGIFNLNIIPVSRLRFLHYIGCGAFGKVWEGRYLVSSSSCSNLEDRFERVALKVSNSLLYIKHLAMKSPDRDIEIITVEMNFNEITM</sequence>
<reference evidence="5" key="1">
    <citation type="submission" date="2017-02" db="UniProtKB">
        <authorList>
            <consortium name="WormBaseParasite"/>
        </authorList>
    </citation>
    <scope>IDENTIFICATION</scope>
</reference>
<dbReference type="STRING" id="102285.A0A0R3T1L7"/>
<dbReference type="AlphaFoldDB" id="A0A0R3T1L7"/>
<dbReference type="OrthoDB" id="98077at2759"/>
<dbReference type="PROSITE" id="PS00107">
    <property type="entry name" value="PROTEIN_KINASE_ATP"/>
    <property type="match status" value="1"/>
</dbReference>
<evidence type="ECO:0000256" key="2">
    <source>
        <dbReference type="SAM" id="Phobius"/>
    </source>
</evidence>
<evidence type="ECO:0000313" key="4">
    <source>
        <dbReference type="Proteomes" id="UP000278807"/>
    </source>
</evidence>
<keyword evidence="1" id="KW-0547">Nucleotide-binding</keyword>
<name>A0A0R3T1L7_RODNA</name>
<evidence type="ECO:0000256" key="1">
    <source>
        <dbReference type="PROSITE-ProRule" id="PRU10141"/>
    </source>
</evidence>
<feature type="transmembrane region" description="Helical" evidence="2">
    <location>
        <begin position="101"/>
        <end position="124"/>
    </location>
</feature>
<keyword evidence="2" id="KW-0472">Membrane</keyword>
<feature type="binding site" evidence="1">
    <location>
        <position position="260"/>
    </location>
    <ligand>
        <name>ATP</name>
        <dbReference type="ChEBI" id="CHEBI:30616"/>
    </ligand>
</feature>
<protein>
    <submittedName>
        <fullName evidence="5">Protein kinase domain-containing protein</fullName>
    </submittedName>
</protein>
<keyword evidence="4" id="KW-1185">Reference proteome</keyword>
<keyword evidence="2" id="KW-0812">Transmembrane</keyword>